<dbReference type="EMBL" id="LSRX01001117">
    <property type="protein sequence ID" value="OLP83417.1"/>
    <property type="molecule type" value="Genomic_DNA"/>
</dbReference>
<keyword evidence="2" id="KW-1185">Reference proteome</keyword>
<evidence type="ECO:0000313" key="1">
    <source>
        <dbReference type="EMBL" id="OLP83417.1"/>
    </source>
</evidence>
<dbReference type="OrthoDB" id="441762at2759"/>
<sequence>MGQSCSHIQHQCRQECNTDNSCHIDQNEMKFGPAAPECWQDGHGGLARSSRSTAATSSCSLWSGKRLSPESVTWTNGLGRRMHPGRWQLTPKASSFAGGAFPPGPLQAPCAAQSWLTLRREEQVRGSTCSRPLLEP</sequence>
<evidence type="ECO:0000313" key="2">
    <source>
        <dbReference type="Proteomes" id="UP000186817"/>
    </source>
</evidence>
<comment type="caution">
    <text evidence="1">The sequence shown here is derived from an EMBL/GenBank/DDBJ whole genome shotgun (WGS) entry which is preliminary data.</text>
</comment>
<proteinExistence type="predicted"/>
<dbReference type="OMA" id="HIDQNEM"/>
<name>A0A1Q9CKN1_SYMMI</name>
<protein>
    <submittedName>
        <fullName evidence="1">Uncharacterized protein</fullName>
    </submittedName>
</protein>
<organism evidence="1 2">
    <name type="scientific">Symbiodinium microadriaticum</name>
    <name type="common">Dinoflagellate</name>
    <name type="synonym">Zooxanthella microadriatica</name>
    <dbReference type="NCBI Taxonomy" id="2951"/>
    <lineage>
        <taxon>Eukaryota</taxon>
        <taxon>Sar</taxon>
        <taxon>Alveolata</taxon>
        <taxon>Dinophyceae</taxon>
        <taxon>Suessiales</taxon>
        <taxon>Symbiodiniaceae</taxon>
        <taxon>Symbiodinium</taxon>
    </lineage>
</organism>
<reference evidence="1 2" key="1">
    <citation type="submission" date="2016-02" db="EMBL/GenBank/DDBJ databases">
        <title>Genome analysis of coral dinoflagellate symbionts highlights evolutionary adaptations to a symbiotic lifestyle.</title>
        <authorList>
            <person name="Aranda M."/>
            <person name="Li Y."/>
            <person name="Liew Y.J."/>
            <person name="Baumgarten S."/>
            <person name="Simakov O."/>
            <person name="Wilson M."/>
            <person name="Piel J."/>
            <person name="Ashoor H."/>
            <person name="Bougouffa S."/>
            <person name="Bajic V.B."/>
            <person name="Ryu T."/>
            <person name="Ravasi T."/>
            <person name="Bayer T."/>
            <person name="Micklem G."/>
            <person name="Kim H."/>
            <person name="Bhak J."/>
            <person name="Lajeunesse T.C."/>
            <person name="Voolstra C.R."/>
        </authorList>
    </citation>
    <scope>NUCLEOTIDE SEQUENCE [LARGE SCALE GENOMIC DNA]</scope>
    <source>
        <strain evidence="1 2">CCMP2467</strain>
    </source>
</reference>
<gene>
    <name evidence="1" type="ORF">AK812_SmicGene35826</name>
</gene>
<accession>A0A1Q9CKN1</accession>
<dbReference type="Proteomes" id="UP000186817">
    <property type="component" value="Unassembled WGS sequence"/>
</dbReference>
<dbReference type="AlphaFoldDB" id="A0A1Q9CKN1"/>